<reference evidence="9" key="2">
    <citation type="submission" date="2017-07" db="EMBL/GenBank/DDBJ databases">
        <authorList>
            <person name="Sun Z.S."/>
            <person name="Albrecht U."/>
            <person name="Echele G."/>
            <person name="Lee C.C."/>
        </authorList>
    </citation>
    <scope>NUCLEOTIDE SEQUENCE</scope>
</reference>
<gene>
    <name evidence="6 9" type="primary">ccs1</name>
    <name evidence="6" type="synonym">ccsB</name>
    <name evidence="9" type="ORF">Eryt_071</name>
</gene>
<dbReference type="HAMAP" id="MF_01392">
    <property type="entry name" value="CytC_Ccs1"/>
    <property type="match status" value="1"/>
</dbReference>
<evidence type="ECO:0000313" key="9">
    <source>
        <dbReference type="EMBL" id="AOM66737.1"/>
    </source>
</evidence>
<accession>A0A1C9CEE8</accession>
<comment type="similarity">
    <text evidence="6">Belongs to the Ccs1/CcsB family.</text>
</comment>
<feature type="domain" description="ResB-like" evidence="8">
    <location>
        <begin position="16"/>
        <end position="282"/>
    </location>
</feature>
<evidence type="ECO:0000256" key="7">
    <source>
        <dbReference type="SAM" id="Phobius"/>
    </source>
</evidence>
<evidence type="ECO:0000256" key="2">
    <source>
        <dbReference type="ARBA" id="ARBA00022692"/>
    </source>
</evidence>
<feature type="transmembrane region" description="Helical" evidence="7">
    <location>
        <begin position="76"/>
        <end position="98"/>
    </location>
</feature>
<evidence type="ECO:0000256" key="4">
    <source>
        <dbReference type="ARBA" id="ARBA00022989"/>
    </source>
</evidence>
<feature type="domain" description="ResB-like" evidence="8">
    <location>
        <begin position="346"/>
        <end position="423"/>
    </location>
</feature>
<dbReference type="EMBL" id="KX284721">
    <property type="protein sequence ID" value="AOM66737.1"/>
    <property type="molecule type" value="Genomic_DNA"/>
</dbReference>
<dbReference type="RefSeq" id="YP_009297394.1">
    <property type="nucleotide sequence ID" value="NC_031176.2"/>
</dbReference>
<dbReference type="InterPro" id="IPR007816">
    <property type="entry name" value="ResB-like_domain"/>
</dbReference>
<dbReference type="GO" id="GO:0042651">
    <property type="term" value="C:thylakoid membrane"/>
    <property type="evidence" value="ECO:0007669"/>
    <property type="project" value="UniProtKB-UniRule"/>
</dbReference>
<keyword evidence="6" id="KW-0793">Thylakoid</keyword>
<dbReference type="Pfam" id="PF05140">
    <property type="entry name" value="ResB"/>
    <property type="match status" value="2"/>
</dbReference>
<protein>
    <recommendedName>
        <fullName evidence="6">Cytochrome c biogenesis protein CcsB</fullName>
    </recommendedName>
</protein>
<feature type="transmembrane region" description="Helical" evidence="7">
    <location>
        <begin position="375"/>
        <end position="394"/>
    </location>
</feature>
<comment type="subunit">
    <text evidence="6">May interact with CcsA.</text>
</comment>
<feature type="transmembrane region" description="Helical" evidence="7">
    <location>
        <begin position="12"/>
        <end position="36"/>
    </location>
</feature>
<evidence type="ECO:0000256" key="1">
    <source>
        <dbReference type="ARBA" id="ARBA00004141"/>
    </source>
</evidence>
<reference evidence="9" key="1">
    <citation type="journal article" date="2016" name="BMC Biol.">
        <title>Parallel evolution of highly conserved plastid genome architecture in red seaweeds and seed plants.</title>
        <authorList>
            <person name="Lee J."/>
            <person name="Cho C.H."/>
            <person name="Park S.I."/>
            <person name="Choi J.W."/>
            <person name="Song H.S."/>
            <person name="West J.A."/>
            <person name="Bhattacharya D."/>
            <person name="Yoon H.S."/>
        </authorList>
    </citation>
    <scope>NUCLEOTIDE SEQUENCE</scope>
</reference>
<comment type="subcellular location">
    <subcellularLocation>
        <location evidence="6">Cellular thylakoid membrane</location>
        <topology evidence="6">Multi-pass membrane protein</topology>
    </subcellularLocation>
    <subcellularLocation>
        <location evidence="1">Membrane</location>
        <topology evidence="1">Multi-pass membrane protein</topology>
    </subcellularLocation>
</comment>
<feature type="transmembrane region" description="Helical" evidence="7">
    <location>
        <begin position="165"/>
        <end position="188"/>
    </location>
</feature>
<evidence type="ECO:0000256" key="6">
    <source>
        <dbReference type="HAMAP-Rule" id="MF_01392"/>
    </source>
</evidence>
<evidence type="ECO:0000256" key="3">
    <source>
        <dbReference type="ARBA" id="ARBA00022748"/>
    </source>
</evidence>
<keyword evidence="3 6" id="KW-0201">Cytochrome c-type biogenesis</keyword>
<keyword evidence="5 6" id="KW-0472">Membrane</keyword>
<evidence type="ECO:0000256" key="5">
    <source>
        <dbReference type="ARBA" id="ARBA00023136"/>
    </source>
</evidence>
<feature type="transmembrane region" description="Helical" evidence="7">
    <location>
        <begin position="51"/>
        <end position="69"/>
    </location>
</feature>
<geneLocation type="plastid" evidence="9"/>
<keyword evidence="4 6" id="KW-1133">Transmembrane helix</keyword>
<dbReference type="PANTHER" id="PTHR31566">
    <property type="entry name" value="CYTOCHROME C BIOGENESIS PROTEIN CCS1, CHLOROPLASTIC"/>
    <property type="match status" value="1"/>
</dbReference>
<comment type="function">
    <text evidence="6">Required during biogenesis of c-type cytochromes (cytochrome c6 and cytochrome f) at the step of heme attachment.</text>
</comment>
<keyword evidence="2 6" id="KW-0812">Transmembrane</keyword>
<sequence length="437" mass="49846">MKRNIRRRIVNIITNLRFSIILLLLIAAVTMIGTVIEQEKSLDFYQNNYPITQPVFGFLSWKVIVFFGIDHLYSNVWFYSLMLLFASSLLACTFSTQFPLLKVARTWKFLNTINQFNKLPLNISINKLLNKSRCTLSLNKKGYFVFQQKYNYYAYKGLVGRVSPIFVHFSLICILIGAVVSSFTGFVVQEVVPQGEYFHVQNLISAGNLSYTPQNLLGKVDDFRIAYNENGSINQFFSTLSIQNSKGDLVKQDTIYVNKPLKYQGTSIYQTDWNINGIQISVDDIRLQLSALPNFAGDEKSSWITSFRVGQDPLDTYFFVIRGLGGEVDVYTNDFSFLFTEKVGSSFMLKGLKIQIVKVIASTGLQIKSDPGIPIVYIGFFFLILSTFLSYLTYSQIWLQPIDGQTNFGGTSNRDVVNFEEEFYLLFNSSSKKEKSL</sequence>
<proteinExistence type="inferred from homology"/>
<organism evidence="9">
    <name type="scientific">Erythrotrichia carnea</name>
    <dbReference type="NCBI Taxonomy" id="35151"/>
    <lineage>
        <taxon>Eukaryota</taxon>
        <taxon>Rhodophyta</taxon>
        <taxon>Compsopogonophyceae</taxon>
        <taxon>Erythropeltidales</taxon>
        <taxon>Erythrotrichiaceae</taxon>
        <taxon>Erythrotrichia</taxon>
    </lineage>
</organism>
<dbReference type="GO" id="GO:0017004">
    <property type="term" value="P:cytochrome complex assembly"/>
    <property type="evidence" value="ECO:0007669"/>
    <property type="project" value="UniProtKB-UniRule"/>
</dbReference>
<dbReference type="InterPro" id="IPR023494">
    <property type="entry name" value="Cyt_c_bgen_Ccs1/CcsB/ResB"/>
</dbReference>
<keyword evidence="9" id="KW-0934">Plastid</keyword>
<name>A0A1C9CEE8_9RHOD</name>
<dbReference type="GeneID" id="29073911"/>
<evidence type="ECO:0000259" key="8">
    <source>
        <dbReference type="Pfam" id="PF05140"/>
    </source>
</evidence>
<dbReference type="PANTHER" id="PTHR31566:SF0">
    <property type="entry name" value="CYTOCHROME C BIOGENESIS PROTEIN CCS1, CHLOROPLASTIC"/>
    <property type="match status" value="1"/>
</dbReference>
<dbReference type="AlphaFoldDB" id="A0A1C9CEE8"/>